<dbReference type="EMBL" id="JXQQ01000076">
    <property type="protein sequence ID" value="KIQ23289.1"/>
    <property type="molecule type" value="Genomic_DNA"/>
</dbReference>
<dbReference type="PANTHER" id="PTHR13325:SF3">
    <property type="entry name" value="MEMBRANE-BOUND TRANSCRIPTION FACTOR SITE-2 PROTEASE"/>
    <property type="match status" value="1"/>
</dbReference>
<keyword evidence="1" id="KW-0812">Transmembrane</keyword>
<feature type="transmembrane region" description="Helical" evidence="1">
    <location>
        <begin position="139"/>
        <end position="158"/>
    </location>
</feature>
<feature type="transmembrane region" description="Helical" evidence="1">
    <location>
        <begin position="352"/>
        <end position="370"/>
    </location>
</feature>
<evidence type="ECO:0000256" key="1">
    <source>
        <dbReference type="SAM" id="Phobius"/>
    </source>
</evidence>
<evidence type="ECO:0000313" key="2">
    <source>
        <dbReference type="EMBL" id="KIQ23289.1"/>
    </source>
</evidence>
<dbReference type="PANTHER" id="PTHR13325">
    <property type="entry name" value="PROTEASE M50 MEMBRANE-BOUND TRANSCRIPTION FACTOR SITE 2 PROTEASE"/>
    <property type="match status" value="1"/>
</dbReference>
<evidence type="ECO:0000313" key="3">
    <source>
        <dbReference type="Proteomes" id="UP000032067"/>
    </source>
</evidence>
<organism evidence="2 3">
    <name type="scientific">Variovorax paradoxus</name>
    <dbReference type="NCBI Taxonomy" id="34073"/>
    <lineage>
        <taxon>Bacteria</taxon>
        <taxon>Pseudomonadati</taxon>
        <taxon>Pseudomonadota</taxon>
        <taxon>Betaproteobacteria</taxon>
        <taxon>Burkholderiales</taxon>
        <taxon>Comamonadaceae</taxon>
        <taxon>Variovorax</taxon>
    </lineage>
</organism>
<dbReference type="GO" id="GO:0004222">
    <property type="term" value="F:metalloendopeptidase activity"/>
    <property type="evidence" value="ECO:0007669"/>
    <property type="project" value="InterPro"/>
</dbReference>
<dbReference type="InterPro" id="IPR001193">
    <property type="entry name" value="MBTPS2"/>
</dbReference>
<comment type="caution">
    <text evidence="2">The sequence shown here is derived from an EMBL/GenBank/DDBJ whole genome shotgun (WGS) entry which is preliminary data.</text>
</comment>
<keyword evidence="1" id="KW-0472">Membrane</keyword>
<feature type="transmembrane region" description="Helical" evidence="1">
    <location>
        <begin position="170"/>
        <end position="189"/>
    </location>
</feature>
<dbReference type="GO" id="GO:0031293">
    <property type="term" value="P:membrane protein intracellular domain proteolysis"/>
    <property type="evidence" value="ECO:0007669"/>
    <property type="project" value="TreeGrafter"/>
</dbReference>
<dbReference type="SUPFAM" id="SSF111369">
    <property type="entry name" value="HlyD-like secretion proteins"/>
    <property type="match status" value="1"/>
</dbReference>
<reference evidence="2 3" key="1">
    <citation type="submission" date="2014-12" db="EMBL/GenBank/DDBJ databases">
        <title>16Stimator: statistical estimation of ribosomal gene copy numbers from draft genome assemblies.</title>
        <authorList>
            <person name="Perisin M.A."/>
            <person name="Vetter M."/>
            <person name="Gilbert J.A."/>
            <person name="Bergelson J."/>
        </authorList>
    </citation>
    <scope>NUCLEOTIDE SEQUENCE [LARGE SCALE GENOMIC DNA]</scope>
    <source>
        <strain evidence="2 3">MEDvA23</strain>
    </source>
</reference>
<proteinExistence type="predicted"/>
<dbReference type="GO" id="GO:0016020">
    <property type="term" value="C:membrane"/>
    <property type="evidence" value="ECO:0007669"/>
    <property type="project" value="InterPro"/>
</dbReference>
<accession>A0A0D0LXN6</accession>
<dbReference type="Proteomes" id="UP000032067">
    <property type="component" value="Unassembled WGS sequence"/>
</dbReference>
<dbReference type="GO" id="GO:0005737">
    <property type="term" value="C:cytoplasm"/>
    <property type="evidence" value="ECO:0007669"/>
    <property type="project" value="TreeGrafter"/>
</dbReference>
<protein>
    <recommendedName>
        <fullName evidence="4">Peptidase M50</fullName>
    </recommendedName>
</protein>
<keyword evidence="1" id="KW-1133">Transmembrane helix</keyword>
<evidence type="ECO:0008006" key="4">
    <source>
        <dbReference type="Google" id="ProtNLM"/>
    </source>
</evidence>
<dbReference type="Gene3D" id="2.40.50.100">
    <property type="match status" value="1"/>
</dbReference>
<sequence length="702" mass="78928">MPELREELRFERGAPLLDGAPSWTIFDPVRHAYFQVGQAELALLGAWRGGTVGEMRRLFMQQQGSEPDPNAIKALLQFLLANSLTRAPLGDAVKSLSAQAAAHRQSWWQWLLHHYLFIRVPLVKPDRFLRRTVHWVAPLFTRTFVVFIVLAGLLGLYFVSRQWDEFLHTFPYFFSLKGLAVYGLSLALTKTMHELGHAYTATRYGCRVPTMGVSFLVMVPVLYTDTTDTWKLRSRKQRLLVDGAGVITELCLASIATLLWAFLPDGPVRSAAFVIATTSWVSTLAINLSPFMRFDGYYFLSDMLGVPNLSARSQAFGQWKMREWLFGLGAPMPEPVTPHTARAFAFFAWATWLYRFFLFLGIALVVYHFFFKAAGIFLFAVEICWFIVMPIWREVKHWWAMRVAIARRPRSVWTFSLLALAFVALFLPLDLSVKVPAVLGATREEPVFAPEASQIAQLHVRPGAQVREGQVLFTLHSPMLEQEQREARIRLALLQARIARSGSDRIDRAQTQELLRGVVAEQENLSGLAKRRALLQVKAPFAGTAADFDAELHASRWITGKQLLARVVDERGAQDLRGYVEGQHAWRLRDGAEGRFVPDDPRQASFKVALVGMSAVAAEEIDSVYLQSVNGGPIAVNVTDKGKAVPNLSQYPVLMRPLDNAREDAHVQQIVRGVVTMDARGESLFAKVARQVLRVLARESGL</sequence>
<feature type="transmembrane region" description="Helical" evidence="1">
    <location>
        <begin position="239"/>
        <end position="262"/>
    </location>
</feature>
<feature type="transmembrane region" description="Helical" evidence="1">
    <location>
        <begin position="412"/>
        <end position="429"/>
    </location>
</feature>
<feature type="transmembrane region" description="Helical" evidence="1">
    <location>
        <begin position="268"/>
        <end position="288"/>
    </location>
</feature>
<name>A0A0D0LXN6_VARPD</name>
<feature type="transmembrane region" description="Helical" evidence="1">
    <location>
        <begin position="376"/>
        <end position="392"/>
    </location>
</feature>
<gene>
    <name evidence="2" type="ORF">RT97_25890</name>
</gene>
<dbReference type="AlphaFoldDB" id="A0A0D0LXN6"/>